<proteinExistence type="predicted"/>
<name>A0A1W6DYJ4_9CAUD</name>
<sequence length="177" mass="20161">MPSVSEFRSSLERHGGVQRQYRWRVNFAFPATVATSDETRDASLHAITTTTPKSVLGEVLVPFGGREMPIPGDRKFEPITVTFIGVEDDMAHTLFERWSEQFNGTESNTAVGEFADLYQDVTMELLDKQDNVIKVYRLQDTWPQEVGELTLDQTAQDTYQQFSVILRFFQSSNPSSR</sequence>
<dbReference type="Proteomes" id="UP000221506">
    <property type="component" value="Segment"/>
</dbReference>
<evidence type="ECO:0000313" key="2">
    <source>
        <dbReference type="Proteomes" id="UP000221506"/>
    </source>
</evidence>
<dbReference type="EMBL" id="KY914485">
    <property type="protein sequence ID" value="ARK07975.1"/>
    <property type="molecule type" value="Genomic_DNA"/>
</dbReference>
<reference evidence="1 2" key="1">
    <citation type="submission" date="2017-04" db="EMBL/GenBank/DDBJ databases">
        <title>Complete genome sequence and characterization of temperature-dependent bacteriophage phiA8-29 infecting Aeromonas.</title>
        <authorList>
            <person name="He Y."/>
            <person name="Yang H."/>
        </authorList>
    </citation>
    <scope>NUCLEOTIDE SEQUENCE [LARGE SCALE GENOMIC DNA]</scope>
</reference>
<dbReference type="InterPro" id="IPR010667">
    <property type="entry name" value="Phage_T4_Gp19"/>
</dbReference>
<organism evidence="1 2">
    <name type="scientific">Aeromonas phage phiA8-29</name>
    <dbReference type="NCBI Taxonomy" id="1978922"/>
    <lineage>
        <taxon>Viruses</taxon>
        <taxon>Duplodnaviria</taxon>
        <taxon>Heunggongvirae</taxon>
        <taxon>Uroviricota</taxon>
        <taxon>Caudoviricetes</taxon>
        <taxon>Pantevenvirales</taxon>
        <taxon>Ackermannviridae</taxon>
        <taxon>Tedavirus</taxon>
        <taxon>Tedavirus A829</taxon>
    </lineage>
</organism>
<accession>A0A1W6DYJ4</accession>
<protein>
    <submittedName>
        <fullName evidence="1">Putative tail tube protein</fullName>
    </submittedName>
</protein>
<dbReference type="Pfam" id="PF06841">
    <property type="entry name" value="Phage_T4_gp19"/>
    <property type="match status" value="1"/>
</dbReference>
<gene>
    <name evidence="1" type="ORF">phiA829_155</name>
</gene>
<evidence type="ECO:0000313" key="1">
    <source>
        <dbReference type="EMBL" id="ARK07975.1"/>
    </source>
</evidence>
<keyword evidence="2" id="KW-1185">Reference proteome</keyword>
<dbReference type="GO" id="GO:0005198">
    <property type="term" value="F:structural molecule activity"/>
    <property type="evidence" value="ECO:0007669"/>
    <property type="project" value="InterPro"/>
</dbReference>